<evidence type="ECO:0000256" key="1">
    <source>
        <dbReference type="SAM" id="Coils"/>
    </source>
</evidence>
<organism evidence="2 3">
    <name type="scientific">Acanthamoeba polyphaga mimivirus Kroon</name>
    <dbReference type="NCBI Taxonomy" id="3069720"/>
    <lineage>
        <taxon>Viruses</taxon>
        <taxon>Varidnaviria</taxon>
        <taxon>Bamfordvirae</taxon>
        <taxon>Nucleocytoviricota</taxon>
        <taxon>Megaviricetes</taxon>
        <taxon>Imitervirales</taxon>
        <taxon>Mimiviridae</taxon>
        <taxon>Megamimivirinae</taxon>
        <taxon>Mimivirus</taxon>
        <taxon>Mimivirus lagoaense</taxon>
    </lineage>
</organism>
<evidence type="ECO:0000313" key="2">
    <source>
        <dbReference type="EMBL" id="AKI80527.1"/>
    </source>
</evidence>
<evidence type="ECO:0000313" key="3">
    <source>
        <dbReference type="Proteomes" id="UP000240461"/>
    </source>
</evidence>
<keyword evidence="1" id="KW-0175">Coiled coil</keyword>
<dbReference type="Proteomes" id="UP000240461">
    <property type="component" value="Segment"/>
</dbReference>
<keyword evidence="3" id="KW-1185">Reference proteome</keyword>
<name>A0A0G2Y9M0_9VIRU</name>
<accession>A0A0G2Y9M0</accession>
<reference evidence="2 3" key="1">
    <citation type="submission" date="2014-10" db="EMBL/GenBank/DDBJ databases">
        <title>Pan-genome analysis of Brazilian lineage A amoebal mimiviruses.</title>
        <authorList>
            <person name="Assis F.L."/>
            <person name="Abrahao J.S."/>
            <person name="Kroon E.G."/>
            <person name="Dornas F.P."/>
            <person name="Andrade K.R."/>
            <person name="Borato P.V.M."/>
            <person name="Pilotto M.R."/>
            <person name="Benamar S."/>
            <person name="LaScola B."/>
            <person name="Colson P."/>
        </authorList>
    </citation>
    <scope>NUCLEOTIDE SEQUENCE [LARGE SCALE GENOMIC DNA]</scope>
    <source>
        <strain evidence="2 3">Kroon</strain>
    </source>
</reference>
<dbReference type="KEGG" id="vg:80514325"/>
<sequence length="230" mass="27216">MFGHPSDQDIDEIESWFDWPISVYDFPRFRDVYVNSFNPIIKVTTRTGGGNREEYEEHNDYVSSLEGYISDKDAWWDETYANFKYEIPERSLDKWREYIERKKLELQKSQQIDTNTENIENTKNTENTNNNSVNIIIDEFLKAATENHQNINTNKNSQNTNEHLSCTNEITSEMTSKITNEIEFEKQSQEQLSNECITKLTELLDKTKLSINDLNKTMEKLNETINKYHK</sequence>
<feature type="coiled-coil region" evidence="1">
    <location>
        <begin position="197"/>
        <end position="224"/>
    </location>
</feature>
<proteinExistence type="predicted"/>
<protein>
    <submittedName>
        <fullName evidence="2">Uncharacterized protein</fullName>
    </submittedName>
</protein>
<dbReference type="EMBL" id="KM982402">
    <property type="protein sequence ID" value="AKI80527.1"/>
    <property type="molecule type" value="Genomic_DNA"/>
</dbReference>